<keyword evidence="6 8" id="KW-0472">Membrane</keyword>
<feature type="transmembrane region" description="Helical" evidence="8">
    <location>
        <begin position="470"/>
        <end position="491"/>
    </location>
</feature>
<evidence type="ECO:0000256" key="2">
    <source>
        <dbReference type="ARBA" id="ARBA00007282"/>
    </source>
</evidence>
<dbReference type="InterPro" id="IPR044851">
    <property type="entry name" value="Wax_synthase"/>
</dbReference>
<dbReference type="STRING" id="97972.A0A2V1EAQ7"/>
<comment type="subcellular location">
    <subcellularLocation>
        <location evidence="1">Membrane</location>
        <topology evidence="1">Multi-pass membrane protein</topology>
    </subcellularLocation>
</comment>
<dbReference type="AlphaFoldDB" id="A0A2V1EAQ7"/>
<feature type="transmembrane region" description="Helical" evidence="8">
    <location>
        <begin position="398"/>
        <end position="417"/>
    </location>
</feature>
<sequence>MIPRNTWPHTHRDLVQHYYTLHDAAVESGKYEPWVYPWGTLGATFVIIYLLIDHRKRPWLRRARFLVFAVNLLYSIYTIKYVRAKNVAMTMGVGLITLWSSIWVFTILVCYDAQKDFMRIERLEGVFRGRKAGEKGGNNTDTGETTSNGTTPISSNTKGQLGPSHRTGEYAWQPYPLTPFIERVDWVLDIFCNFRGAGWSWRSAAIPPPPKLIQLQLIRNTPPFPSLPPNAFKRHPFQPRTHATHHTLLISNLKTLFAGYIILDILKTFIIHDPYFWGLVDSLPAPYLPYTPLLTTYPSLLRILRLAISQFAILYALQTIFSLGPLFFVGLLGTERLGARGEAWMYPDAWGPYTAVLDRGLIGWWSGWWHQTFRVGFEAPSRAILSTMGKNMNRKSPAARAMQLIMAFGLSAALHATGSFTSHGSTYPLSGSLLFFILQGLGCFIEAILRPLIFPSASFSSSSSNKLPRWLNRALTFVYVYVWLYFTAGLLCDDFARGGVWLLEPVPVSILRGPLGLGVTGDSWWCWGDMGISWYRDPKAWYKSGLAL</sequence>
<feature type="compositionally biased region" description="Low complexity" evidence="7">
    <location>
        <begin position="137"/>
        <end position="151"/>
    </location>
</feature>
<evidence type="ECO:0000256" key="5">
    <source>
        <dbReference type="ARBA" id="ARBA00022989"/>
    </source>
</evidence>
<keyword evidence="3" id="KW-0808">Transferase</keyword>
<feature type="transmembrane region" description="Helical" evidence="8">
    <location>
        <begin position="257"/>
        <end position="277"/>
    </location>
</feature>
<proteinExistence type="inferred from homology"/>
<dbReference type="Proteomes" id="UP000244855">
    <property type="component" value="Unassembled WGS sequence"/>
</dbReference>
<feature type="domain" description="Wax synthase" evidence="9">
    <location>
        <begin position="359"/>
        <end position="438"/>
    </location>
</feature>
<reference evidence="10 11" key="1">
    <citation type="journal article" date="2018" name="Sci. Rep.">
        <title>Comparative genomics provides insights into the lifestyle and reveals functional heterogeneity of dark septate endophytic fungi.</title>
        <authorList>
            <person name="Knapp D.G."/>
            <person name="Nemeth J.B."/>
            <person name="Barry K."/>
            <person name="Hainaut M."/>
            <person name="Henrissat B."/>
            <person name="Johnson J."/>
            <person name="Kuo A."/>
            <person name="Lim J.H.P."/>
            <person name="Lipzen A."/>
            <person name="Nolan M."/>
            <person name="Ohm R.A."/>
            <person name="Tamas L."/>
            <person name="Grigoriev I.V."/>
            <person name="Spatafora J.W."/>
            <person name="Nagy L.G."/>
            <person name="Kovacs G.M."/>
        </authorList>
    </citation>
    <scope>NUCLEOTIDE SEQUENCE [LARGE SCALE GENOMIC DNA]</scope>
    <source>
        <strain evidence="10 11">DSE2036</strain>
    </source>
</reference>
<comment type="similarity">
    <text evidence="2">Belongs to the wax synthase family.</text>
</comment>
<dbReference type="EMBL" id="KZ805303">
    <property type="protein sequence ID" value="PVI07613.1"/>
    <property type="molecule type" value="Genomic_DNA"/>
</dbReference>
<evidence type="ECO:0000256" key="7">
    <source>
        <dbReference type="SAM" id="MobiDB-lite"/>
    </source>
</evidence>
<accession>A0A2V1EAQ7</accession>
<keyword evidence="5 8" id="KW-1133">Transmembrane helix</keyword>
<evidence type="ECO:0000256" key="1">
    <source>
        <dbReference type="ARBA" id="ARBA00004141"/>
    </source>
</evidence>
<feature type="transmembrane region" description="Helical" evidence="8">
    <location>
        <begin position="34"/>
        <end position="52"/>
    </location>
</feature>
<feature type="region of interest" description="Disordered" evidence="7">
    <location>
        <begin position="131"/>
        <end position="165"/>
    </location>
</feature>
<dbReference type="PANTHER" id="PTHR31595">
    <property type="entry name" value="LONG-CHAIN-ALCOHOL O-FATTY-ACYLTRANSFERASE 3-RELATED"/>
    <property type="match status" value="1"/>
</dbReference>
<feature type="transmembrane region" description="Helical" evidence="8">
    <location>
        <begin position="429"/>
        <end position="449"/>
    </location>
</feature>
<keyword evidence="11" id="KW-1185">Reference proteome</keyword>
<name>A0A2V1EAQ7_9PLEO</name>
<feature type="transmembrane region" description="Helical" evidence="8">
    <location>
        <begin position="64"/>
        <end position="82"/>
    </location>
</feature>
<evidence type="ECO:0000256" key="3">
    <source>
        <dbReference type="ARBA" id="ARBA00022679"/>
    </source>
</evidence>
<evidence type="ECO:0000313" key="11">
    <source>
        <dbReference type="Proteomes" id="UP000244855"/>
    </source>
</evidence>
<dbReference type="GO" id="GO:0006629">
    <property type="term" value="P:lipid metabolic process"/>
    <property type="evidence" value="ECO:0007669"/>
    <property type="project" value="InterPro"/>
</dbReference>
<feature type="transmembrane region" description="Helical" evidence="8">
    <location>
        <begin position="88"/>
        <end position="111"/>
    </location>
</feature>
<organism evidence="10 11">
    <name type="scientific">Periconia macrospinosa</name>
    <dbReference type="NCBI Taxonomy" id="97972"/>
    <lineage>
        <taxon>Eukaryota</taxon>
        <taxon>Fungi</taxon>
        <taxon>Dikarya</taxon>
        <taxon>Ascomycota</taxon>
        <taxon>Pezizomycotina</taxon>
        <taxon>Dothideomycetes</taxon>
        <taxon>Pleosporomycetidae</taxon>
        <taxon>Pleosporales</taxon>
        <taxon>Massarineae</taxon>
        <taxon>Periconiaceae</taxon>
        <taxon>Periconia</taxon>
    </lineage>
</organism>
<keyword evidence="4 8" id="KW-0812">Transmembrane</keyword>
<evidence type="ECO:0000313" key="10">
    <source>
        <dbReference type="EMBL" id="PVI07613.1"/>
    </source>
</evidence>
<evidence type="ECO:0000256" key="8">
    <source>
        <dbReference type="SAM" id="Phobius"/>
    </source>
</evidence>
<dbReference type="Pfam" id="PF13813">
    <property type="entry name" value="MBOAT_2"/>
    <property type="match status" value="1"/>
</dbReference>
<dbReference type="PANTHER" id="PTHR31595:SF67">
    <property type="entry name" value="WAX SYNTHASE DOMAIN-CONTAINING PROTEIN"/>
    <property type="match status" value="1"/>
</dbReference>
<evidence type="ECO:0000259" key="9">
    <source>
        <dbReference type="Pfam" id="PF13813"/>
    </source>
</evidence>
<gene>
    <name evidence="10" type="ORF">DM02DRAFT_512015</name>
</gene>
<dbReference type="OrthoDB" id="2796277at2759"/>
<feature type="transmembrane region" description="Helical" evidence="8">
    <location>
        <begin position="307"/>
        <end position="332"/>
    </location>
</feature>
<dbReference type="GO" id="GO:0008374">
    <property type="term" value="F:O-acyltransferase activity"/>
    <property type="evidence" value="ECO:0007669"/>
    <property type="project" value="InterPro"/>
</dbReference>
<dbReference type="InterPro" id="IPR032805">
    <property type="entry name" value="Wax_synthase_dom"/>
</dbReference>
<protein>
    <recommendedName>
        <fullName evidence="9">Wax synthase domain-containing protein</fullName>
    </recommendedName>
</protein>
<dbReference type="GO" id="GO:0016020">
    <property type="term" value="C:membrane"/>
    <property type="evidence" value="ECO:0007669"/>
    <property type="project" value="UniProtKB-SubCell"/>
</dbReference>
<evidence type="ECO:0000256" key="6">
    <source>
        <dbReference type="ARBA" id="ARBA00023136"/>
    </source>
</evidence>
<evidence type="ECO:0000256" key="4">
    <source>
        <dbReference type="ARBA" id="ARBA00022692"/>
    </source>
</evidence>